<dbReference type="RefSeq" id="WP_168883093.1">
    <property type="nucleotide sequence ID" value="NZ_JABAIL010000004.1"/>
</dbReference>
<dbReference type="Gene3D" id="3.40.50.720">
    <property type="entry name" value="NAD(P)-binding Rossmann-like Domain"/>
    <property type="match status" value="1"/>
</dbReference>
<dbReference type="Proteomes" id="UP000585050">
    <property type="component" value="Unassembled WGS sequence"/>
</dbReference>
<dbReference type="InterPro" id="IPR052733">
    <property type="entry name" value="Chloroplast_QOR"/>
</dbReference>
<dbReference type="SUPFAM" id="SSF51735">
    <property type="entry name" value="NAD(P)-binding Rossmann-fold domains"/>
    <property type="match status" value="1"/>
</dbReference>
<dbReference type="SMART" id="SM00829">
    <property type="entry name" value="PKS_ER"/>
    <property type="match status" value="1"/>
</dbReference>
<dbReference type="InterPro" id="IPR013154">
    <property type="entry name" value="ADH-like_N"/>
</dbReference>
<proteinExistence type="predicted"/>
<dbReference type="InterPro" id="IPR011032">
    <property type="entry name" value="GroES-like_sf"/>
</dbReference>
<dbReference type="EMBL" id="JABAIL010000004">
    <property type="protein sequence ID" value="NLR92379.1"/>
    <property type="molecule type" value="Genomic_DNA"/>
</dbReference>
<dbReference type="SUPFAM" id="SSF50129">
    <property type="entry name" value="GroES-like"/>
    <property type="match status" value="1"/>
</dbReference>
<protein>
    <submittedName>
        <fullName evidence="2">Zinc-binding dehydrogenase</fullName>
    </submittedName>
</protein>
<dbReference type="Pfam" id="PF00107">
    <property type="entry name" value="ADH_zinc_N"/>
    <property type="match status" value="1"/>
</dbReference>
<accession>A0A7X8SLD3</accession>
<dbReference type="GO" id="GO:0016491">
    <property type="term" value="F:oxidoreductase activity"/>
    <property type="evidence" value="ECO:0007669"/>
    <property type="project" value="InterPro"/>
</dbReference>
<evidence type="ECO:0000313" key="3">
    <source>
        <dbReference type="Proteomes" id="UP000585050"/>
    </source>
</evidence>
<dbReference type="InterPro" id="IPR020843">
    <property type="entry name" value="ER"/>
</dbReference>
<gene>
    <name evidence="2" type="ORF">HGP29_14270</name>
</gene>
<dbReference type="PANTHER" id="PTHR44013:SF1">
    <property type="entry name" value="ZINC-TYPE ALCOHOL DEHYDROGENASE-LIKE PROTEIN C16A3.02C"/>
    <property type="match status" value="1"/>
</dbReference>
<dbReference type="PANTHER" id="PTHR44013">
    <property type="entry name" value="ZINC-TYPE ALCOHOL DEHYDROGENASE-LIKE PROTEIN C16A3.02C"/>
    <property type="match status" value="1"/>
</dbReference>
<comment type="caution">
    <text evidence="2">The sequence shown here is derived from an EMBL/GenBank/DDBJ whole genome shotgun (WGS) entry which is preliminary data.</text>
</comment>
<dbReference type="InterPro" id="IPR013149">
    <property type="entry name" value="ADH-like_C"/>
</dbReference>
<dbReference type="Pfam" id="PF08240">
    <property type="entry name" value="ADH_N"/>
    <property type="match status" value="1"/>
</dbReference>
<evidence type="ECO:0000313" key="2">
    <source>
        <dbReference type="EMBL" id="NLR92379.1"/>
    </source>
</evidence>
<keyword evidence="3" id="KW-1185">Reference proteome</keyword>
<evidence type="ECO:0000259" key="1">
    <source>
        <dbReference type="SMART" id="SM00829"/>
    </source>
</evidence>
<reference evidence="2 3" key="1">
    <citation type="submission" date="2020-04" db="EMBL/GenBank/DDBJ databases">
        <title>Flammeovirga sp. SR4, a novel species isolated from seawater.</title>
        <authorList>
            <person name="Wang X."/>
        </authorList>
    </citation>
    <scope>NUCLEOTIDE SEQUENCE [LARGE SCALE GENOMIC DNA]</scope>
    <source>
        <strain evidence="2 3">SR4</strain>
    </source>
</reference>
<name>A0A7X8SLD3_9BACT</name>
<dbReference type="AlphaFoldDB" id="A0A7X8SLD3"/>
<dbReference type="InterPro" id="IPR036291">
    <property type="entry name" value="NAD(P)-bd_dom_sf"/>
</dbReference>
<dbReference type="Gene3D" id="3.90.180.10">
    <property type="entry name" value="Medium-chain alcohol dehydrogenases, catalytic domain"/>
    <property type="match status" value="1"/>
</dbReference>
<feature type="domain" description="Enoyl reductase (ER)" evidence="1">
    <location>
        <begin position="8"/>
        <end position="327"/>
    </location>
</feature>
<sequence length="331" mass="35929">MKAVTFNPDNNQFSINEINIPTIQPHEILIKVEACGINPVDAKVQFWKGMVGEQMNDEWVVGLDVVGKVHEVGSEVMGFDIGDEVFYHGNMIKPHGGLAEYAVHTPSTLFKRPTSLLIEDAAASPCAGWTAWRALVEKLQINERDELLIIGGSGGVGSYAIQIAKNVFNVKKVIAVASTANHDYVLSLGADEVIDYKTEDVVRRVQELTNDIGASKAFDTIGAGNDILAANSLRFNGQMLELVDTVKPINYDNVFMKNLTFHQLALGAGHEFGNIGEQSIIDAANGLTKAILNGQIKTPHLQIVNFEGAVKTLNAILEKKVVGKVILKINA</sequence>
<organism evidence="2 3">
    <name type="scientific">Flammeovirga agarivorans</name>
    <dbReference type="NCBI Taxonomy" id="2726742"/>
    <lineage>
        <taxon>Bacteria</taxon>
        <taxon>Pseudomonadati</taxon>
        <taxon>Bacteroidota</taxon>
        <taxon>Cytophagia</taxon>
        <taxon>Cytophagales</taxon>
        <taxon>Flammeovirgaceae</taxon>
        <taxon>Flammeovirga</taxon>
    </lineage>
</organism>